<feature type="domain" description="Large ribosomal subunit protein uL11 C-terminal" evidence="6">
    <location>
        <begin position="68"/>
        <end position="134"/>
    </location>
</feature>
<dbReference type="Proteomes" id="UP000278031">
    <property type="component" value="Unassembled WGS sequence"/>
</dbReference>
<evidence type="ECO:0000313" key="9">
    <source>
        <dbReference type="Proteomes" id="UP000278031"/>
    </source>
</evidence>
<accession>A0A497JIL8</accession>
<keyword evidence="3 4" id="KW-0687">Ribonucleoprotein</keyword>
<keyword evidence="4" id="KW-0694">RNA-binding</keyword>
<dbReference type="GO" id="GO:0070180">
    <property type="term" value="F:large ribosomal subunit rRNA binding"/>
    <property type="evidence" value="ECO:0007669"/>
    <property type="project" value="UniProtKB-UniRule"/>
</dbReference>
<feature type="domain" description="Large ribosomal subunit protein uL11 N-terminal" evidence="7">
    <location>
        <begin position="5"/>
        <end position="60"/>
    </location>
</feature>
<dbReference type="SUPFAM" id="SSF46906">
    <property type="entry name" value="Ribosomal protein L11, C-terminal domain"/>
    <property type="match status" value="1"/>
</dbReference>
<dbReference type="GO" id="GO:0003735">
    <property type="term" value="F:structural constituent of ribosome"/>
    <property type="evidence" value="ECO:0007669"/>
    <property type="project" value="InterPro"/>
</dbReference>
<keyword evidence="2 4" id="KW-0689">Ribosomal protein</keyword>
<evidence type="ECO:0000256" key="5">
    <source>
        <dbReference type="RuleBase" id="RU003978"/>
    </source>
</evidence>
<sequence length="153" mass="16164">MPEVNAVVEAGKATAAPPLGPALGPLGVNIGKVIEEINKKTKPFEGMKVPIKVIVDPATKEFRVEVGSPSVAALIKKELNIKKGASNVKEAVGNLTLQQVKKIAEMKFESMSAKDLKAAVCEVLGTCNSMGVFVEGKRAKEIIKKIKAGEISL</sequence>
<dbReference type="SUPFAM" id="SSF54747">
    <property type="entry name" value="Ribosomal L11/L12e N-terminal domain"/>
    <property type="match status" value="1"/>
</dbReference>
<evidence type="ECO:0000256" key="1">
    <source>
        <dbReference type="ARBA" id="ARBA00010537"/>
    </source>
</evidence>
<dbReference type="PANTHER" id="PTHR11661">
    <property type="entry name" value="60S RIBOSOMAL PROTEIN L12"/>
    <property type="match status" value="1"/>
</dbReference>
<dbReference type="Gene3D" id="3.30.1550.10">
    <property type="entry name" value="Ribosomal protein L11/L12, N-terminal domain"/>
    <property type="match status" value="1"/>
</dbReference>
<dbReference type="GO" id="GO:0006412">
    <property type="term" value="P:translation"/>
    <property type="evidence" value="ECO:0007669"/>
    <property type="project" value="UniProtKB-UniRule"/>
</dbReference>
<dbReference type="NCBIfam" id="NF002232">
    <property type="entry name" value="PRK01143.1"/>
    <property type="match status" value="1"/>
</dbReference>
<name>A0A497JIL8_9ARCH</name>
<dbReference type="InterPro" id="IPR000911">
    <property type="entry name" value="Ribosomal_uL11"/>
</dbReference>
<evidence type="ECO:0000259" key="7">
    <source>
        <dbReference type="Pfam" id="PF03946"/>
    </source>
</evidence>
<organism evidence="8 9">
    <name type="scientific">Candidatus Iainarchaeum sp</name>
    <dbReference type="NCBI Taxonomy" id="3101447"/>
    <lineage>
        <taxon>Archaea</taxon>
        <taxon>Candidatus Iainarchaeota</taxon>
        <taxon>Candidatus Iainarchaeia</taxon>
        <taxon>Candidatus Iainarchaeales</taxon>
        <taxon>Candidatus Iainarchaeaceae</taxon>
        <taxon>Candidatus Iainarchaeum</taxon>
    </lineage>
</organism>
<evidence type="ECO:0000256" key="4">
    <source>
        <dbReference type="HAMAP-Rule" id="MF_00736"/>
    </source>
</evidence>
<protein>
    <recommendedName>
        <fullName evidence="4">Large ribosomal subunit protein uL11</fullName>
    </recommendedName>
</protein>
<evidence type="ECO:0000256" key="3">
    <source>
        <dbReference type="ARBA" id="ARBA00023274"/>
    </source>
</evidence>
<dbReference type="GO" id="GO:0015934">
    <property type="term" value="C:large ribosomal subunit"/>
    <property type="evidence" value="ECO:0007669"/>
    <property type="project" value="TreeGrafter"/>
</dbReference>
<comment type="subunit">
    <text evidence="4">Part of the ribosomal stalk of the 50S ribosomal subunit. Interacts with L10 and the large rRNA to form the base of the stalk. L10 forms an elongated spine to which L12 dimers bind in a sequential fashion forming a multimeric L10(L12)X complex.</text>
</comment>
<dbReference type="Pfam" id="PF03946">
    <property type="entry name" value="Ribosomal_L11_N"/>
    <property type="match status" value="1"/>
</dbReference>
<dbReference type="SMART" id="SM00649">
    <property type="entry name" value="RL11"/>
    <property type="match status" value="1"/>
</dbReference>
<dbReference type="InterPro" id="IPR036769">
    <property type="entry name" value="Ribosomal_uL11_C_sf"/>
</dbReference>
<comment type="function">
    <text evidence="4">Forms part of the ribosomal stalk which helps the ribosome interact with GTP-bound translation factors.</text>
</comment>
<comment type="caution">
    <text evidence="8">The sequence shown here is derived from an EMBL/GenBank/DDBJ whole genome shotgun (WGS) entry which is preliminary data.</text>
</comment>
<dbReference type="Gene3D" id="1.10.10.250">
    <property type="entry name" value="Ribosomal protein L11, C-terminal domain"/>
    <property type="match status" value="1"/>
</dbReference>
<evidence type="ECO:0000259" key="6">
    <source>
        <dbReference type="Pfam" id="PF00298"/>
    </source>
</evidence>
<evidence type="ECO:0000256" key="2">
    <source>
        <dbReference type="ARBA" id="ARBA00022980"/>
    </source>
</evidence>
<comment type="similarity">
    <text evidence="1 4 5">Belongs to the universal ribosomal protein uL11 family.</text>
</comment>
<dbReference type="InterPro" id="IPR036796">
    <property type="entry name" value="Ribosomal_uL11_N_sf"/>
</dbReference>
<reference evidence="8 9" key="1">
    <citation type="submission" date="2018-06" db="EMBL/GenBank/DDBJ databases">
        <title>Extensive metabolic versatility and redundancy in microbially diverse, dynamic hydrothermal sediments.</title>
        <authorList>
            <person name="Dombrowski N."/>
            <person name="Teske A."/>
            <person name="Baker B.J."/>
        </authorList>
    </citation>
    <scope>NUCLEOTIDE SEQUENCE [LARGE SCALE GENOMIC DNA]</scope>
    <source>
        <strain evidence="8">B51_G17</strain>
    </source>
</reference>
<dbReference type="InterPro" id="IPR020783">
    <property type="entry name" value="Ribosomal_uL11_C"/>
</dbReference>
<evidence type="ECO:0000313" key="8">
    <source>
        <dbReference type="EMBL" id="RLG71225.1"/>
    </source>
</evidence>
<gene>
    <name evidence="4" type="primary">rpl11</name>
    <name evidence="8" type="ORF">DRO04_00255</name>
</gene>
<dbReference type="InterPro" id="IPR020784">
    <property type="entry name" value="Ribosomal_uL11_N"/>
</dbReference>
<proteinExistence type="inferred from homology"/>
<dbReference type="HAMAP" id="MF_00736">
    <property type="entry name" value="Ribosomal_uL11"/>
    <property type="match status" value="1"/>
</dbReference>
<keyword evidence="4" id="KW-0699">rRNA-binding</keyword>
<dbReference type="CDD" id="cd00349">
    <property type="entry name" value="Ribosomal_L11"/>
    <property type="match status" value="1"/>
</dbReference>
<dbReference type="AlphaFoldDB" id="A0A497JIL8"/>
<dbReference type="PANTHER" id="PTHR11661:SF1">
    <property type="entry name" value="LARGE RIBOSOMAL SUBUNIT PROTEIN UL11M"/>
    <property type="match status" value="1"/>
</dbReference>
<dbReference type="EMBL" id="QMWP01000004">
    <property type="protein sequence ID" value="RLG71225.1"/>
    <property type="molecule type" value="Genomic_DNA"/>
</dbReference>
<dbReference type="Pfam" id="PF00298">
    <property type="entry name" value="Ribosomal_L11"/>
    <property type="match status" value="1"/>
</dbReference>